<keyword evidence="4" id="KW-1185">Reference proteome</keyword>
<comment type="caution">
    <text evidence="3">The sequence shown here is derived from an EMBL/GenBank/DDBJ whole genome shotgun (WGS) entry which is preliminary data.</text>
</comment>
<dbReference type="RefSeq" id="WP_169671297.1">
    <property type="nucleotide sequence ID" value="NZ_JABBHF010000003.1"/>
</dbReference>
<name>A0ABX1RU70_9FLAO</name>
<keyword evidence="3" id="KW-0489">Methyltransferase</keyword>
<accession>A0ABX1RU70</accession>
<dbReference type="InterPro" id="IPR013216">
    <property type="entry name" value="Methyltransf_11"/>
</dbReference>
<feature type="domain" description="Methyltransferase type 11" evidence="2">
    <location>
        <begin position="49"/>
        <end position="148"/>
    </location>
</feature>
<organism evidence="3 4">
    <name type="scientific">Flavivirga algicola</name>
    <dbReference type="NCBI Taxonomy" id="2729136"/>
    <lineage>
        <taxon>Bacteria</taxon>
        <taxon>Pseudomonadati</taxon>
        <taxon>Bacteroidota</taxon>
        <taxon>Flavobacteriia</taxon>
        <taxon>Flavobacteriales</taxon>
        <taxon>Flavobacteriaceae</taxon>
        <taxon>Flavivirga</taxon>
    </lineage>
</organism>
<evidence type="ECO:0000313" key="4">
    <source>
        <dbReference type="Proteomes" id="UP000746690"/>
    </source>
</evidence>
<dbReference type="CDD" id="cd02440">
    <property type="entry name" value="AdoMet_MTases"/>
    <property type="match status" value="1"/>
</dbReference>
<protein>
    <submittedName>
        <fullName evidence="3">Class I SAM-dependent methyltransferase</fullName>
    </submittedName>
</protein>
<proteinExistence type="predicted"/>
<dbReference type="SUPFAM" id="SSF53335">
    <property type="entry name" value="S-adenosyl-L-methionine-dependent methyltransferases"/>
    <property type="match status" value="1"/>
</dbReference>
<gene>
    <name evidence="3" type="ORF">HHX25_06195</name>
</gene>
<dbReference type="InterPro" id="IPR050447">
    <property type="entry name" value="Erg6_SMT_methyltransf"/>
</dbReference>
<dbReference type="Pfam" id="PF08241">
    <property type="entry name" value="Methyltransf_11"/>
    <property type="match status" value="1"/>
</dbReference>
<evidence type="ECO:0000259" key="2">
    <source>
        <dbReference type="Pfam" id="PF08241"/>
    </source>
</evidence>
<dbReference type="Proteomes" id="UP000746690">
    <property type="component" value="Unassembled WGS sequence"/>
</dbReference>
<dbReference type="Gene3D" id="3.40.50.150">
    <property type="entry name" value="Vaccinia Virus protein VP39"/>
    <property type="match status" value="1"/>
</dbReference>
<sequence>MNFEKIAKQLANPSGKFGEEVASGMNTMNQFISETTYELLQIKNSESILEIGLGNGKFTKDILNYGSNIYYTGVDISKTMIAEAKKLNHNLIKKGYVDLIHADIEQMPFWDETFDKVCTINTVYFLKAPLNAFKEVFRVLANKGIFIISYRPFIEGQTLNFTQYGFREYSSEDLESLILKSDFRIIEKIEKVEPEIKFNGQIYNLKSQYFLLQKTTAINVYKK</sequence>
<dbReference type="EMBL" id="JABBHF010000003">
    <property type="protein sequence ID" value="NMH87087.1"/>
    <property type="molecule type" value="Genomic_DNA"/>
</dbReference>
<keyword evidence="1" id="KW-0808">Transferase</keyword>
<dbReference type="InterPro" id="IPR029063">
    <property type="entry name" value="SAM-dependent_MTases_sf"/>
</dbReference>
<dbReference type="PANTHER" id="PTHR44068">
    <property type="entry name" value="ZGC:194242"/>
    <property type="match status" value="1"/>
</dbReference>
<dbReference type="GO" id="GO:0032259">
    <property type="term" value="P:methylation"/>
    <property type="evidence" value="ECO:0007669"/>
    <property type="project" value="UniProtKB-KW"/>
</dbReference>
<dbReference type="GO" id="GO:0008168">
    <property type="term" value="F:methyltransferase activity"/>
    <property type="evidence" value="ECO:0007669"/>
    <property type="project" value="UniProtKB-KW"/>
</dbReference>
<reference evidence="3 4" key="1">
    <citation type="submission" date="2020-04" db="EMBL/GenBank/DDBJ databases">
        <title>A Flavivirga sp. nov.</title>
        <authorList>
            <person name="Sun X."/>
        </authorList>
    </citation>
    <scope>NUCLEOTIDE SEQUENCE [LARGE SCALE GENOMIC DNA]</scope>
    <source>
        <strain evidence="3 4">Y03</strain>
    </source>
</reference>
<dbReference type="PANTHER" id="PTHR44068:SF1">
    <property type="entry name" value="HYPOTHETICAL LOC100005854"/>
    <property type="match status" value="1"/>
</dbReference>
<evidence type="ECO:0000313" key="3">
    <source>
        <dbReference type="EMBL" id="NMH87087.1"/>
    </source>
</evidence>
<evidence type="ECO:0000256" key="1">
    <source>
        <dbReference type="ARBA" id="ARBA00022679"/>
    </source>
</evidence>